<reference evidence="1 2" key="1">
    <citation type="submission" date="2018-10" db="EMBL/GenBank/DDBJ databases">
        <title>Draft Genome Sequence of Bacteroides sp. KCTC 15687.</title>
        <authorList>
            <person name="Yu S.Y."/>
            <person name="Kim J.S."/>
            <person name="Oh B.S."/>
            <person name="Park S.H."/>
            <person name="Kang S.W."/>
            <person name="Park J.E."/>
            <person name="Choi S.H."/>
            <person name="Han K.I."/>
            <person name="Lee K.C."/>
            <person name="Eom M.K."/>
            <person name="Suh M.K."/>
            <person name="Lee D.H."/>
            <person name="Yoon H."/>
            <person name="Kim B."/>
            <person name="Yang S.J."/>
            <person name="Lee J.S."/>
            <person name="Lee J.H."/>
        </authorList>
    </citation>
    <scope>NUCLEOTIDE SEQUENCE [LARGE SCALE GENOMIC DNA]</scope>
    <source>
        <strain evidence="1 2">KCTC 15687</strain>
    </source>
</reference>
<dbReference type="EMBL" id="BHWB01000001">
    <property type="protein sequence ID" value="GCB33184.1"/>
    <property type="molecule type" value="Genomic_DNA"/>
</dbReference>
<comment type="caution">
    <text evidence="1">The sequence shown here is derived from an EMBL/GenBank/DDBJ whole genome shotgun (WGS) entry which is preliminary data.</text>
</comment>
<dbReference type="RefSeq" id="WP_125039594.1">
    <property type="nucleotide sequence ID" value="NZ_BHWB01000001.1"/>
</dbReference>
<proteinExistence type="predicted"/>
<evidence type="ECO:0000313" key="2">
    <source>
        <dbReference type="Proteomes" id="UP000288079"/>
    </source>
</evidence>
<keyword evidence="2" id="KW-1185">Reference proteome</keyword>
<protein>
    <submittedName>
        <fullName evidence="1">Uncharacterized protein</fullName>
    </submittedName>
</protein>
<evidence type="ECO:0000313" key="1">
    <source>
        <dbReference type="EMBL" id="GCB33184.1"/>
    </source>
</evidence>
<sequence>MVRIKKQGLDYFFISEDLIYDCVVHWLMKREGDAVLGIPLRKPHSQSASFLHVQSILMLP</sequence>
<dbReference type="OrthoDB" id="1047417at2"/>
<name>A0A401LNV0_9BACE</name>
<accession>A0A401LNV0</accession>
<dbReference type="AlphaFoldDB" id="A0A401LNV0"/>
<gene>
    <name evidence="1" type="ORF">KGMB02408_01290</name>
</gene>
<organism evidence="1 2">
    <name type="scientific">Bacteroides faecalis</name>
    <dbReference type="NCBI Taxonomy" id="2447885"/>
    <lineage>
        <taxon>Bacteria</taxon>
        <taxon>Pseudomonadati</taxon>
        <taxon>Bacteroidota</taxon>
        <taxon>Bacteroidia</taxon>
        <taxon>Bacteroidales</taxon>
        <taxon>Bacteroidaceae</taxon>
        <taxon>Bacteroides</taxon>
    </lineage>
</organism>
<dbReference type="Proteomes" id="UP000288079">
    <property type="component" value="Unassembled WGS sequence"/>
</dbReference>